<dbReference type="Pfam" id="PF13535">
    <property type="entry name" value="ATP-grasp_4"/>
    <property type="match status" value="1"/>
</dbReference>
<reference evidence="6 7" key="1">
    <citation type="submission" date="2016-07" db="EMBL/GenBank/DDBJ databases">
        <title>Bacillus oceanisediminis whole genome.</title>
        <authorList>
            <person name="Pal Y."/>
            <person name="Verma A."/>
            <person name="Mual P."/>
            <person name="Srinivasan K."/>
        </authorList>
    </citation>
    <scope>NUCLEOTIDE SEQUENCE [LARGE SCALE GENOMIC DNA]</scope>
    <source>
        <strain evidence="6 7">Bhandara28</strain>
    </source>
</reference>
<gene>
    <name evidence="6" type="ORF">BBV17_29495</name>
</gene>
<feature type="domain" description="ATP-grasp" evidence="5">
    <location>
        <begin position="113"/>
        <end position="311"/>
    </location>
</feature>
<evidence type="ECO:0000256" key="1">
    <source>
        <dbReference type="ARBA" id="ARBA00022598"/>
    </source>
</evidence>
<comment type="caution">
    <text evidence="6">The sequence shown here is derived from an EMBL/GenBank/DDBJ whole genome shotgun (WGS) entry which is preliminary data.</text>
</comment>
<keyword evidence="1" id="KW-0436">Ligase</keyword>
<evidence type="ECO:0000256" key="3">
    <source>
        <dbReference type="ARBA" id="ARBA00022840"/>
    </source>
</evidence>
<keyword evidence="7" id="KW-1185">Reference proteome</keyword>
<name>A0ABX3CJQ8_9BACI</name>
<dbReference type="PANTHER" id="PTHR43585:SF2">
    <property type="entry name" value="ATP-GRASP ENZYME FSQD"/>
    <property type="match status" value="1"/>
</dbReference>
<dbReference type="Gene3D" id="3.30.470.20">
    <property type="entry name" value="ATP-grasp fold, B domain"/>
    <property type="match status" value="1"/>
</dbReference>
<accession>A0ABX3CJQ8</accession>
<dbReference type="InterPro" id="IPR011761">
    <property type="entry name" value="ATP-grasp"/>
</dbReference>
<evidence type="ECO:0000256" key="2">
    <source>
        <dbReference type="ARBA" id="ARBA00022741"/>
    </source>
</evidence>
<dbReference type="PROSITE" id="PS50975">
    <property type="entry name" value="ATP_GRASP"/>
    <property type="match status" value="1"/>
</dbReference>
<evidence type="ECO:0000313" key="7">
    <source>
        <dbReference type="Proteomes" id="UP000180194"/>
    </source>
</evidence>
<evidence type="ECO:0000313" key="6">
    <source>
        <dbReference type="EMBL" id="OHX39630.1"/>
    </source>
</evidence>
<dbReference type="Proteomes" id="UP000180194">
    <property type="component" value="Unassembled WGS sequence"/>
</dbReference>
<sequence length="407" mass="47532">MKKIILVESGQSGEEIKSILKHGYDVIYLYTGMLPINQKNLDFCFKIIKDRKITSFSVLGKYIEMLIEEYEIQTIISTSDFFIPKVSELCEKYKMKSLNKNVAQELTNKLLFREKQVELGYKTPEFFCFNNIKDAEDFLTTHQEQKWVFKPLNSNESVGVKLIKTISELRNAVKTLDKLSRFTSNLIKNDAFILEEFLEGEIYSCEFVKDNKDIKILGVTSREMSSLPYFIETGYEFPVKKIIAHRIIEETQKFIRDFEYDFGPCHIEFIVNNEDIYILEVNPRLIGYPNFWMINKALNIDILDGIILTYITGVFPEISLTVSNNYTICEEVISEKNGYIRELKFLDDWSNNDDVFIIINSFQNDFVRKAESNNDILVRIFVRGDNEMGARNMIKSVKNSLIIRIDD</sequence>
<keyword evidence="3 4" id="KW-0067">ATP-binding</keyword>
<dbReference type="SUPFAM" id="SSF56059">
    <property type="entry name" value="Glutathione synthetase ATP-binding domain-like"/>
    <property type="match status" value="1"/>
</dbReference>
<protein>
    <recommendedName>
        <fullName evidence="5">ATP-grasp domain-containing protein</fullName>
    </recommendedName>
</protein>
<evidence type="ECO:0000259" key="5">
    <source>
        <dbReference type="PROSITE" id="PS50975"/>
    </source>
</evidence>
<proteinExistence type="predicted"/>
<dbReference type="InterPro" id="IPR005479">
    <property type="entry name" value="CPAse_ATP-bd"/>
</dbReference>
<dbReference type="EMBL" id="MBRJ01000073">
    <property type="protein sequence ID" value="OHX39630.1"/>
    <property type="molecule type" value="Genomic_DNA"/>
</dbReference>
<dbReference type="PROSITE" id="PS00867">
    <property type="entry name" value="CPSASE_2"/>
    <property type="match status" value="1"/>
</dbReference>
<keyword evidence="2 4" id="KW-0547">Nucleotide-binding</keyword>
<dbReference type="InterPro" id="IPR052032">
    <property type="entry name" value="ATP-dep_AA_Ligase"/>
</dbReference>
<evidence type="ECO:0000256" key="4">
    <source>
        <dbReference type="PROSITE-ProRule" id="PRU00409"/>
    </source>
</evidence>
<dbReference type="PANTHER" id="PTHR43585">
    <property type="entry name" value="FUMIPYRROLE BIOSYNTHESIS PROTEIN C"/>
    <property type="match status" value="1"/>
</dbReference>
<organism evidence="6 7">
    <name type="scientific">Cytobacillus oceanisediminis</name>
    <dbReference type="NCBI Taxonomy" id="665099"/>
    <lineage>
        <taxon>Bacteria</taxon>
        <taxon>Bacillati</taxon>
        <taxon>Bacillota</taxon>
        <taxon>Bacilli</taxon>
        <taxon>Bacillales</taxon>
        <taxon>Bacillaceae</taxon>
        <taxon>Cytobacillus</taxon>
    </lineage>
</organism>
<dbReference type="RefSeq" id="WP_071160153.1">
    <property type="nucleotide sequence ID" value="NZ_MBRJ01000073.1"/>
</dbReference>